<gene>
    <name evidence="1" type="ORF">E0946_00125</name>
</gene>
<keyword evidence="2" id="KW-1185">Reference proteome</keyword>
<evidence type="ECO:0000313" key="2">
    <source>
        <dbReference type="Proteomes" id="UP000294588"/>
    </source>
</evidence>
<dbReference type="EMBL" id="SMOG01000001">
    <property type="protein sequence ID" value="TDF74530.1"/>
    <property type="molecule type" value="Genomic_DNA"/>
</dbReference>
<reference evidence="1" key="1">
    <citation type="submission" date="2019-03" db="EMBL/GenBank/DDBJ databases">
        <title>Candidatus Syntrophosphaera thermopropionivorans: a novel player in syntrophic propionate oxidation during anaerobic digestion.</title>
        <authorList>
            <person name="Dyksma S."/>
        </authorList>
    </citation>
    <scope>NUCLEOTIDE SEQUENCE</scope>
    <source>
        <strain evidence="1">W5</strain>
    </source>
</reference>
<organism evidence="1 2">
    <name type="scientific">Candidatus Syntrophosphaera thermopropionivorans</name>
    <dbReference type="NCBI Taxonomy" id="2593015"/>
    <lineage>
        <taxon>Bacteria</taxon>
        <taxon>Pseudomonadati</taxon>
        <taxon>Candidatus Cloacimonadota</taxon>
        <taxon>Candidatus Cloacimonadia</taxon>
        <taxon>Candidatus Cloacimonadales</taxon>
        <taxon>Candidatus Cloacimonadaceae</taxon>
        <taxon>Candidatus Syntrophosphaera</taxon>
    </lineage>
</organism>
<comment type="caution">
    <text evidence="1">The sequence shown here is derived from an EMBL/GenBank/DDBJ whole genome shotgun (WGS) entry which is preliminary data.</text>
</comment>
<dbReference type="Proteomes" id="UP000294588">
    <property type="component" value="Unassembled WGS sequence"/>
</dbReference>
<sequence>MKKHLLIILILSLVTFVFAAQGSIKVSNTPTAAVVTNSNDYGLSVSYSIEKLDFQEIQTSEGLFTDLWVADYAATNTIGLPKLPLLRQIFSVPEGSDVQASMNSVLRKNIDLKSEGINNPIIPRQEPVSKSVDPATLPFIVNREFYQSQNWTDFPSIQVTDLGYMRGYHLYALDFTPVRYNPGTGEIEVIYSAEVNVQFLHPDLVSTNELRAKTYSPVFDSMLKTILMNPDSNRASLNRYPMSYLIITPPNFVNALQPFVNWKTQEGYNVIVATTTQTGTTTTSIKNYIQNIWDSATTENPAPTYLLIVGDVAQVPANSASASPGGHVTDLTYVRLQGTDFIPEMYFGRFSATTEAEVTNQVNKTLMHEMYTMPSDAYLSEVVMIAGVDANWSPTHANGQINYGVNNYFNAAHGINSHTYLYPASQNASSSIINDISNGVGYANYTAHGSETSWYSPSFTIANINSLQNVNEYPVVVGNCCLTNAFDTGVCFGEAWLRAENKGAVSYIGGTNSTYWDEDYYWGVGYKPPIVGTGSPFVPGHTGAYDAMFHDHNEPFEDWGNSVGAIIFMGNMAVVQANSPRINYYWEIYSNMGDPSLIPYLGIPAQNSFVPPATLFLGLGSLDITADPYTYVAISMNNELHGVGLTDASGNLTLNFTPFTEPGTAQLVLTRSLRRPMIANIQVIPNVGPYVTVSQITVNDPNANAIAEAGETISMNLTFHNVGVQPAANLTATLSTTCPYVTILDGTATLPDILPDQTISLEGLFSVLISIYIPDQTSVPFDIIVSDGTNTWTTTRSIVVNAPKLQFGDPILFDPDGDGFFEPGENISIGITITNVGHMNTDSGTLIILVNNPFVTLSSNYFVLPTMAAGVNIPINFTVTLAPDIPDGIIVPISLSISAGQININHCILLPIGVYGDGFETGDFSAYPWVNNSPIPWTVVNDPANAHSGNYVAKSGAIGHSASTELSVTLNVSSAGNIKFWRKVSSELNYDFLRFSIDGEEKGSWSGTLPWAQFSYPVTTGPHTFKWTYSKDSSVSSGSDCAWIDDITFPISASGEIAIIYVPQTEFSFLELHPNDQVSADIVINNVGTVELTGTISYPSVMNLLYNGFPVENDHNFSIPVGEARIYTLTYTAPETAVNLDLELIITSNDINNSPIIIPIHITTVPNNDPATIPVVTSLEGNYPNPFNPETAINFSLKESGKVRINIYNLKGQLVRQLVDTELPAGRHQIVWNGKDNQGRSVASGIYLYRMEAKGYTNTKKMMLMK</sequence>
<proteinExistence type="predicted"/>
<accession>A0AC61QKV0</accession>
<name>A0AC61QKV0_9BACT</name>
<protein>
    <submittedName>
        <fullName evidence="1">T9SS type A sorting domain-containing protein</fullName>
    </submittedName>
</protein>
<evidence type="ECO:0000313" key="1">
    <source>
        <dbReference type="EMBL" id="TDF74530.1"/>
    </source>
</evidence>